<protein>
    <submittedName>
        <fullName evidence="1">Uncharacterized protein</fullName>
    </submittedName>
</protein>
<proteinExistence type="predicted"/>
<dbReference type="AlphaFoldDB" id="A0A366XD53"/>
<dbReference type="Proteomes" id="UP000252706">
    <property type="component" value="Unassembled WGS sequence"/>
</dbReference>
<gene>
    <name evidence="1" type="ORF">DS909_02820</name>
</gene>
<name>A0A366XD53_9RHOB</name>
<reference evidence="1 2" key="1">
    <citation type="submission" date="2018-07" db="EMBL/GenBank/DDBJ databases">
        <title>Modular assembly of carbohydrate-degrading microbial communities in the ocean.</title>
        <authorList>
            <person name="Enke T.N."/>
            <person name="Datta M.S."/>
            <person name="Schwartzman J.A."/>
            <person name="Cermak N."/>
            <person name="Schmitz D.A."/>
            <person name="Barrere J."/>
            <person name="Cordero O.X."/>
        </authorList>
    </citation>
    <scope>NUCLEOTIDE SEQUENCE [LARGE SCALE GENOMIC DNA]</scope>
    <source>
        <strain evidence="1 2">C3M10</strain>
    </source>
</reference>
<comment type="caution">
    <text evidence="1">The sequence shown here is derived from an EMBL/GenBank/DDBJ whole genome shotgun (WGS) entry which is preliminary data.</text>
</comment>
<dbReference type="RefSeq" id="WP_113821927.1">
    <property type="nucleotide sequence ID" value="NZ_QOCE01000006.1"/>
</dbReference>
<evidence type="ECO:0000313" key="2">
    <source>
        <dbReference type="Proteomes" id="UP000252706"/>
    </source>
</evidence>
<evidence type="ECO:0000313" key="1">
    <source>
        <dbReference type="EMBL" id="RBW61120.1"/>
    </source>
</evidence>
<accession>A0A366XD53</accession>
<organism evidence="1 2">
    <name type="scientific">Phaeobacter gallaeciensis</name>
    <dbReference type="NCBI Taxonomy" id="60890"/>
    <lineage>
        <taxon>Bacteria</taxon>
        <taxon>Pseudomonadati</taxon>
        <taxon>Pseudomonadota</taxon>
        <taxon>Alphaproteobacteria</taxon>
        <taxon>Rhodobacterales</taxon>
        <taxon>Roseobacteraceae</taxon>
        <taxon>Phaeobacter</taxon>
    </lineage>
</organism>
<dbReference type="EMBL" id="QOCE01000006">
    <property type="protein sequence ID" value="RBW61120.1"/>
    <property type="molecule type" value="Genomic_DNA"/>
</dbReference>
<sequence length="307" mass="33747">MEQEFENTRSPTNEFALGEQLFLIEVNFATPDMHGSDARFPYIKNMQVGGEWSHDTGERPGRGIQMTDPLFIQTAAALAARARSNTSDPAMIEAIQEISRDDYWRQQTEVLRKGIEVSIRSDLGGLPRYNKQSGAQGAFLNLYDPGEAAALAAETQIPVRPLRGTQTTDKERTRIIDALSISKRAELAADLRSATVDVYERYISGVAATLPDPADAAHSRTSVLGKSRVREFTLDTTSPGLVVEHMPLWGGPYEVMGRTDSAGAVRKVMVFNRYTMSTGRGTQGKHIIDPGEHVVSAIQNWSSTTAF</sequence>